<evidence type="ECO:0000256" key="1">
    <source>
        <dbReference type="SAM" id="Phobius"/>
    </source>
</evidence>
<dbReference type="AlphaFoldDB" id="A0A1M7YUB6"/>
<name>A0A1M7YUB6_9VIBR</name>
<gene>
    <name evidence="2" type="ORF">VQ7734_01849</name>
</gene>
<dbReference type="Proteomes" id="UP000184600">
    <property type="component" value="Unassembled WGS sequence"/>
</dbReference>
<feature type="transmembrane region" description="Helical" evidence="1">
    <location>
        <begin position="12"/>
        <end position="34"/>
    </location>
</feature>
<evidence type="ECO:0000313" key="3">
    <source>
        <dbReference type="Proteomes" id="UP000184600"/>
    </source>
</evidence>
<keyword evidence="3" id="KW-1185">Reference proteome</keyword>
<keyword evidence="1" id="KW-0472">Membrane</keyword>
<dbReference type="STRING" id="1117707.VQ7734_01849"/>
<sequence>MKEKETISKSTVWMTRTIVILFILVAVTGVLSFFSGSSSQAEYHRNGAYSEENPFN</sequence>
<protein>
    <submittedName>
        <fullName evidence="2">Uncharacterized protein</fullName>
    </submittedName>
</protein>
<keyword evidence="1" id="KW-0812">Transmembrane</keyword>
<evidence type="ECO:0000313" key="2">
    <source>
        <dbReference type="EMBL" id="SHO56086.1"/>
    </source>
</evidence>
<accession>A0A1M7YUB6</accession>
<reference evidence="3" key="1">
    <citation type="submission" date="2016-12" db="EMBL/GenBank/DDBJ databases">
        <authorList>
            <person name="Rodrigo-Torres L."/>
            <person name="Arahal R.D."/>
            <person name="Lucena T."/>
        </authorList>
    </citation>
    <scope>NUCLEOTIDE SEQUENCE [LARGE SCALE GENOMIC DNA]</scope>
</reference>
<organism evidence="2 3">
    <name type="scientific">Vibrio quintilis</name>
    <dbReference type="NCBI Taxonomy" id="1117707"/>
    <lineage>
        <taxon>Bacteria</taxon>
        <taxon>Pseudomonadati</taxon>
        <taxon>Pseudomonadota</taxon>
        <taxon>Gammaproteobacteria</taxon>
        <taxon>Vibrionales</taxon>
        <taxon>Vibrionaceae</taxon>
        <taxon>Vibrio</taxon>
    </lineage>
</organism>
<dbReference type="EMBL" id="FRFG01000020">
    <property type="protein sequence ID" value="SHO56086.1"/>
    <property type="molecule type" value="Genomic_DNA"/>
</dbReference>
<dbReference type="RefSeq" id="WP_159440316.1">
    <property type="nucleotide sequence ID" value="NZ_AP024897.1"/>
</dbReference>
<proteinExistence type="predicted"/>
<keyword evidence="1" id="KW-1133">Transmembrane helix</keyword>